<dbReference type="Pfam" id="PF00724">
    <property type="entry name" value="Oxidored_FMN"/>
    <property type="match status" value="1"/>
</dbReference>
<evidence type="ECO:0000259" key="6">
    <source>
        <dbReference type="Pfam" id="PF00724"/>
    </source>
</evidence>
<gene>
    <name evidence="7" type="ORF">C7402_12478</name>
</gene>
<organism evidence="7 8">
    <name type="scientific">Paraburkholderia unamae</name>
    <dbReference type="NCBI Taxonomy" id="219649"/>
    <lineage>
        <taxon>Bacteria</taxon>
        <taxon>Pseudomonadati</taxon>
        <taxon>Pseudomonadota</taxon>
        <taxon>Betaproteobacteria</taxon>
        <taxon>Burkholderiales</taxon>
        <taxon>Burkholderiaceae</taxon>
        <taxon>Paraburkholderia</taxon>
    </lineage>
</organism>
<dbReference type="Gene3D" id="3.20.20.70">
    <property type="entry name" value="Aldolase class I"/>
    <property type="match status" value="1"/>
</dbReference>
<dbReference type="PANTHER" id="PTHR43303">
    <property type="entry name" value="NADPH DEHYDROGENASE C23G7.10C-RELATED"/>
    <property type="match status" value="1"/>
</dbReference>
<keyword evidence="2" id="KW-0285">Flavoprotein</keyword>
<accession>A0ABX5KB05</accession>
<name>A0ABX5KB05_9BURK</name>
<keyword evidence="3" id="KW-0288">FMN</keyword>
<evidence type="ECO:0000313" key="8">
    <source>
        <dbReference type="Proteomes" id="UP000245712"/>
    </source>
</evidence>
<dbReference type="InterPro" id="IPR044152">
    <property type="entry name" value="YqjM-like"/>
</dbReference>
<proteinExistence type="predicted"/>
<dbReference type="Proteomes" id="UP000245712">
    <property type="component" value="Unassembled WGS sequence"/>
</dbReference>
<evidence type="ECO:0000256" key="1">
    <source>
        <dbReference type="ARBA" id="ARBA00001917"/>
    </source>
</evidence>
<dbReference type="CDD" id="cd04747">
    <property type="entry name" value="OYE_like_5_FMN"/>
    <property type="match status" value="1"/>
</dbReference>
<comment type="caution">
    <text evidence="7">The sequence shown here is derived from an EMBL/GenBank/DDBJ whole genome shotgun (WGS) entry which is preliminary data.</text>
</comment>
<dbReference type="RefSeq" id="WP_116614057.1">
    <property type="nucleotide sequence ID" value="NZ_QEOB01000024.1"/>
</dbReference>
<sequence length="378" mass="40704">MAAGTKTTQPNLDVLFRPYRLNTLDLPNRVVMAPMTRSLSPAGVPTAETAAYYRRRAGHGVGLIITEAAGIGRPAARNEPDMPQLHGEAALASWKTIVDEVHAAGGRIAPQLIHVGQKRSMLGADWTPPAPYESPSGLALTGQPAGRPMSDAEVAATIDAFARAAADAERTGFDGIELHGAHNYLINQFFSEDLNQRSDRYGGSTLLDRSRFAIEILQAIRAVVSPGFPVILRLSQWKPKDFNARLAPTPQVLETWLGALVDAGADAFHLSQQRFSQAAFPEFDAQLNLAGWAKKLTGVTAITVGSVGLIGDVYESMAGKNAQATSLDDMLARLERDEFDLVAVGRPLLQDPAWLDKIRNNRVDTIADFTPAAFATLS</sequence>
<evidence type="ECO:0000256" key="2">
    <source>
        <dbReference type="ARBA" id="ARBA00022630"/>
    </source>
</evidence>
<protein>
    <submittedName>
        <fullName evidence="7">2,4-dienoyl-CoA reductase-like NADH-dependent reductase (Old Yellow Enzyme family)</fullName>
    </submittedName>
</protein>
<evidence type="ECO:0000256" key="5">
    <source>
        <dbReference type="ARBA" id="ARBA00023002"/>
    </source>
</evidence>
<evidence type="ECO:0000313" key="7">
    <source>
        <dbReference type="EMBL" id="PVX72508.1"/>
    </source>
</evidence>
<dbReference type="SUPFAM" id="SSF51395">
    <property type="entry name" value="FMN-linked oxidoreductases"/>
    <property type="match status" value="1"/>
</dbReference>
<keyword evidence="8" id="KW-1185">Reference proteome</keyword>
<keyword evidence="4" id="KW-0521">NADP</keyword>
<feature type="domain" description="NADH:flavin oxidoreductase/NADH oxidase N-terminal" evidence="6">
    <location>
        <begin position="15"/>
        <end position="363"/>
    </location>
</feature>
<evidence type="ECO:0000256" key="3">
    <source>
        <dbReference type="ARBA" id="ARBA00022643"/>
    </source>
</evidence>
<dbReference type="InterPro" id="IPR001155">
    <property type="entry name" value="OxRdtase_FMN_N"/>
</dbReference>
<reference evidence="7 8" key="1">
    <citation type="submission" date="2018-05" db="EMBL/GenBank/DDBJ databases">
        <title>Genomic Encyclopedia of Type Strains, Phase IV (KMG-V): Genome sequencing to study the core and pangenomes of soil and plant-associated prokaryotes.</title>
        <authorList>
            <person name="Whitman W."/>
        </authorList>
    </citation>
    <scope>NUCLEOTIDE SEQUENCE [LARGE SCALE GENOMIC DNA]</scope>
    <source>
        <strain evidence="7 8">SCZa-39</strain>
    </source>
</reference>
<evidence type="ECO:0000256" key="4">
    <source>
        <dbReference type="ARBA" id="ARBA00022857"/>
    </source>
</evidence>
<dbReference type="InterPro" id="IPR013785">
    <property type="entry name" value="Aldolase_TIM"/>
</dbReference>
<keyword evidence="5" id="KW-0560">Oxidoreductase</keyword>
<comment type="cofactor">
    <cofactor evidence="1">
        <name>FMN</name>
        <dbReference type="ChEBI" id="CHEBI:58210"/>
    </cofactor>
</comment>
<dbReference type="EMBL" id="QEOB01000024">
    <property type="protein sequence ID" value="PVX72508.1"/>
    <property type="molecule type" value="Genomic_DNA"/>
</dbReference>
<dbReference type="PANTHER" id="PTHR43303:SF4">
    <property type="entry name" value="NADPH DEHYDROGENASE C23G7.10C-RELATED"/>
    <property type="match status" value="1"/>
</dbReference>